<dbReference type="Pfam" id="PF00665">
    <property type="entry name" value="rve"/>
    <property type="match status" value="1"/>
</dbReference>
<dbReference type="SUPFAM" id="SSF53098">
    <property type="entry name" value="Ribonuclease H-like"/>
    <property type="match status" value="1"/>
</dbReference>
<dbReference type="PANTHER" id="PTHR37984">
    <property type="entry name" value="PROTEIN CBG26694"/>
    <property type="match status" value="1"/>
</dbReference>
<gene>
    <name evidence="3" type="ORF">RF11_14426</name>
</gene>
<organism evidence="3 4">
    <name type="scientific">Thelohanellus kitauei</name>
    <name type="common">Myxosporean</name>
    <dbReference type="NCBI Taxonomy" id="669202"/>
    <lineage>
        <taxon>Eukaryota</taxon>
        <taxon>Metazoa</taxon>
        <taxon>Cnidaria</taxon>
        <taxon>Myxozoa</taxon>
        <taxon>Myxosporea</taxon>
        <taxon>Bivalvulida</taxon>
        <taxon>Platysporina</taxon>
        <taxon>Myxobolidae</taxon>
        <taxon>Thelohanellus</taxon>
    </lineage>
</organism>
<dbReference type="Pfam" id="PF17921">
    <property type="entry name" value="Integrase_H2C2"/>
    <property type="match status" value="1"/>
</dbReference>
<dbReference type="GO" id="GO:0003676">
    <property type="term" value="F:nucleic acid binding"/>
    <property type="evidence" value="ECO:0007669"/>
    <property type="project" value="InterPro"/>
</dbReference>
<protein>
    <recommendedName>
        <fullName evidence="2">Integrase catalytic domain-containing protein</fullName>
    </recommendedName>
</protein>
<proteinExistence type="predicted"/>
<feature type="domain" description="Integrase catalytic" evidence="2">
    <location>
        <begin position="98"/>
        <end position="216"/>
    </location>
</feature>
<dbReference type="PROSITE" id="PS50994">
    <property type="entry name" value="INTEGRASE"/>
    <property type="match status" value="1"/>
</dbReference>
<dbReference type="GO" id="GO:0015074">
    <property type="term" value="P:DNA integration"/>
    <property type="evidence" value="ECO:0007669"/>
    <property type="project" value="InterPro"/>
</dbReference>
<dbReference type="Proteomes" id="UP000031668">
    <property type="component" value="Unassembled WGS sequence"/>
</dbReference>
<dbReference type="InterPro" id="IPR012337">
    <property type="entry name" value="RNaseH-like_sf"/>
</dbReference>
<dbReference type="InterPro" id="IPR041588">
    <property type="entry name" value="Integrase_H2C2"/>
</dbReference>
<keyword evidence="4" id="KW-1185">Reference proteome</keyword>
<reference evidence="3 4" key="1">
    <citation type="journal article" date="2014" name="Genome Biol. Evol.">
        <title>The genome of the myxosporean Thelohanellus kitauei shows adaptations to nutrient acquisition within its fish host.</title>
        <authorList>
            <person name="Yang Y."/>
            <person name="Xiong J."/>
            <person name="Zhou Z."/>
            <person name="Huo F."/>
            <person name="Miao W."/>
            <person name="Ran C."/>
            <person name="Liu Y."/>
            <person name="Zhang J."/>
            <person name="Feng J."/>
            <person name="Wang M."/>
            <person name="Wang M."/>
            <person name="Wang L."/>
            <person name="Yao B."/>
        </authorList>
    </citation>
    <scope>NUCLEOTIDE SEQUENCE [LARGE SCALE GENOMIC DNA]</scope>
    <source>
        <strain evidence="3">Wuqing</strain>
    </source>
</reference>
<sequence>MLEGKELGRLWSLKNINKRSFTGFKPEVPTHLKGDIFELAHTQCLSCLGTHKTVEFIKDRYNWKNLNKDISFWVSKCDGCNRNKAKNYAPKALLQPFDSTKPYSRWHLDFTERLPISKDGNRFIIVALDAFTKWVQAKPVVNQTDESVANFLLDNIVCRFGLPEQVHTDMGTQFESTLIAHLCKLLKINKPHTTPYRPSGNGHVERSNRTIKEALRGYLNDFKNDWDEYLHLDPKSIIYTKLIPCPVNENFENYHVYVQKLINAIKLQDKITAECLRSSKERQKYYHDASYSNFICCPGKRVFMPTRNQEKFDEKFDGSFIIEQEKYPYYIISTSQLAASKKQERGRIGKRKHESPNSGKSRRERRAAMRWYIDFERREWNVT</sequence>
<dbReference type="AlphaFoldDB" id="A0A0C2MLM8"/>
<dbReference type="Gene3D" id="1.10.340.70">
    <property type="match status" value="1"/>
</dbReference>
<feature type="region of interest" description="Disordered" evidence="1">
    <location>
        <begin position="341"/>
        <end position="365"/>
    </location>
</feature>
<dbReference type="Gene3D" id="3.30.420.10">
    <property type="entry name" value="Ribonuclease H-like superfamily/Ribonuclease H"/>
    <property type="match status" value="1"/>
</dbReference>
<dbReference type="OrthoDB" id="5988470at2759"/>
<evidence type="ECO:0000259" key="2">
    <source>
        <dbReference type="PROSITE" id="PS50994"/>
    </source>
</evidence>
<dbReference type="PANTHER" id="PTHR37984:SF15">
    <property type="entry name" value="INTEGRASE CATALYTIC DOMAIN-CONTAINING PROTEIN"/>
    <property type="match status" value="1"/>
</dbReference>
<dbReference type="InterPro" id="IPR036397">
    <property type="entry name" value="RNaseH_sf"/>
</dbReference>
<evidence type="ECO:0000256" key="1">
    <source>
        <dbReference type="SAM" id="MobiDB-lite"/>
    </source>
</evidence>
<accession>A0A0C2MLM8</accession>
<evidence type="ECO:0000313" key="3">
    <source>
        <dbReference type="EMBL" id="KII65250.1"/>
    </source>
</evidence>
<comment type="caution">
    <text evidence="3">The sequence shown here is derived from an EMBL/GenBank/DDBJ whole genome shotgun (WGS) entry which is preliminary data.</text>
</comment>
<name>A0A0C2MLM8_THEKT</name>
<dbReference type="InterPro" id="IPR001584">
    <property type="entry name" value="Integrase_cat-core"/>
</dbReference>
<evidence type="ECO:0000313" key="4">
    <source>
        <dbReference type="Proteomes" id="UP000031668"/>
    </source>
</evidence>
<dbReference type="EMBL" id="JWZT01003933">
    <property type="protein sequence ID" value="KII65250.1"/>
    <property type="molecule type" value="Genomic_DNA"/>
</dbReference>
<dbReference type="InterPro" id="IPR050951">
    <property type="entry name" value="Retrovirus_Pol_polyprotein"/>
</dbReference>